<evidence type="ECO:0000256" key="3">
    <source>
        <dbReference type="ARBA" id="ARBA00022295"/>
    </source>
</evidence>
<keyword evidence="5" id="KW-0458">Lysosome</keyword>
<evidence type="ECO:0000313" key="6">
    <source>
        <dbReference type="EMBL" id="ORZ20534.1"/>
    </source>
</evidence>
<comment type="subcellular location">
    <subcellularLocation>
        <location evidence="1">Lysosome membrane</location>
    </subcellularLocation>
</comment>
<dbReference type="EMBL" id="MCGE01000006">
    <property type="protein sequence ID" value="ORZ20534.1"/>
    <property type="molecule type" value="Genomic_DNA"/>
</dbReference>
<dbReference type="Proteomes" id="UP000193560">
    <property type="component" value="Unassembled WGS sequence"/>
</dbReference>
<proteinExistence type="inferred from homology"/>
<gene>
    <name evidence="6" type="ORF">BCR42DRAFT_209428</name>
</gene>
<accession>A0A1X2IQJ5</accession>
<sequence>MPRSVTSTIAPSYSSRSFKSQAMDGNIWTSKEECNNQTDSTLVDWTICLKTLQSFSHEQTMKTAKQFVQTDSHVKHASQSLDKTSKTLEQLLEQ</sequence>
<evidence type="ECO:0000256" key="4">
    <source>
        <dbReference type="ARBA" id="ARBA00023136"/>
    </source>
</evidence>
<evidence type="ECO:0000256" key="1">
    <source>
        <dbReference type="ARBA" id="ARBA00004656"/>
    </source>
</evidence>
<dbReference type="OrthoDB" id="2379870at2759"/>
<organism evidence="6 7">
    <name type="scientific">Absidia repens</name>
    <dbReference type="NCBI Taxonomy" id="90262"/>
    <lineage>
        <taxon>Eukaryota</taxon>
        <taxon>Fungi</taxon>
        <taxon>Fungi incertae sedis</taxon>
        <taxon>Mucoromycota</taxon>
        <taxon>Mucoromycotina</taxon>
        <taxon>Mucoromycetes</taxon>
        <taxon>Mucorales</taxon>
        <taxon>Cunninghamellaceae</taxon>
        <taxon>Absidia</taxon>
    </lineage>
</organism>
<dbReference type="AlphaFoldDB" id="A0A1X2IQJ5"/>
<comment type="similarity">
    <text evidence="2">Belongs to the BORCS7 family.</text>
</comment>
<protein>
    <recommendedName>
        <fullName evidence="3">BLOC-1-related complex subunit 7</fullName>
    </recommendedName>
</protein>
<keyword evidence="4" id="KW-0472">Membrane</keyword>
<comment type="caution">
    <text evidence="6">The sequence shown here is derived from an EMBL/GenBank/DDBJ whole genome shotgun (WGS) entry which is preliminary data.</text>
</comment>
<evidence type="ECO:0000256" key="5">
    <source>
        <dbReference type="ARBA" id="ARBA00023228"/>
    </source>
</evidence>
<name>A0A1X2IQJ5_9FUNG</name>
<keyword evidence="7" id="KW-1185">Reference proteome</keyword>
<evidence type="ECO:0000313" key="7">
    <source>
        <dbReference type="Proteomes" id="UP000193560"/>
    </source>
</evidence>
<evidence type="ECO:0000256" key="2">
    <source>
        <dbReference type="ARBA" id="ARBA00005433"/>
    </source>
</evidence>
<dbReference type="InterPro" id="IPR032143">
    <property type="entry name" value="BORCS7"/>
</dbReference>
<reference evidence="6 7" key="1">
    <citation type="submission" date="2016-07" db="EMBL/GenBank/DDBJ databases">
        <title>Pervasive Adenine N6-methylation of Active Genes in Fungi.</title>
        <authorList>
            <consortium name="DOE Joint Genome Institute"/>
            <person name="Mondo S.J."/>
            <person name="Dannebaum R.O."/>
            <person name="Kuo R.C."/>
            <person name="Labutti K."/>
            <person name="Haridas S."/>
            <person name="Kuo A."/>
            <person name="Salamov A."/>
            <person name="Ahrendt S.R."/>
            <person name="Lipzen A."/>
            <person name="Sullivan W."/>
            <person name="Andreopoulos W.B."/>
            <person name="Clum A."/>
            <person name="Lindquist E."/>
            <person name="Daum C."/>
            <person name="Ramamoorthy G.K."/>
            <person name="Gryganskyi A."/>
            <person name="Culley D."/>
            <person name="Magnuson J.K."/>
            <person name="James T.Y."/>
            <person name="O'Malley M.A."/>
            <person name="Stajich J.E."/>
            <person name="Spatafora J.W."/>
            <person name="Visel A."/>
            <person name="Grigoriev I.V."/>
        </authorList>
    </citation>
    <scope>NUCLEOTIDE SEQUENCE [LARGE SCALE GENOMIC DNA]</scope>
    <source>
        <strain evidence="6 7">NRRL 1336</strain>
    </source>
</reference>
<dbReference type="Pfam" id="PF16088">
    <property type="entry name" value="BORCS7"/>
    <property type="match status" value="1"/>
</dbReference>